<dbReference type="InterPro" id="IPR036396">
    <property type="entry name" value="Cyt_P450_sf"/>
</dbReference>
<accession>A0ABU5Z263</accession>
<evidence type="ECO:0000313" key="8">
    <source>
        <dbReference type="Proteomes" id="UP001299283"/>
    </source>
</evidence>
<evidence type="ECO:0000256" key="4">
    <source>
        <dbReference type="ARBA" id="ARBA00023002"/>
    </source>
</evidence>
<protein>
    <submittedName>
        <fullName evidence="7">Cytochrome P450</fullName>
    </submittedName>
</protein>
<dbReference type="RefSeq" id="WP_329779692.1">
    <property type="nucleotide sequence ID" value="NZ_JAYJJQ010000027.1"/>
</dbReference>
<evidence type="ECO:0000256" key="5">
    <source>
        <dbReference type="ARBA" id="ARBA00023004"/>
    </source>
</evidence>
<reference evidence="7 8" key="1">
    <citation type="submission" date="2023-12" db="EMBL/GenBank/DDBJ databases">
        <title>Description of new species of Mycobacterium terrae complex isolated from sewage at the Sao Paulo Zoological Park Foundation in Brazil.</title>
        <authorList>
            <person name="Romagnoli C.L."/>
            <person name="Conceicao E.C."/>
            <person name="Machado E."/>
            <person name="Barreto L.B.P.F."/>
            <person name="Sharma A."/>
            <person name="Silva N.M."/>
            <person name="Marques L.E."/>
            <person name="Juliana M.A."/>
            <person name="Lourenco M.C.S."/>
            <person name="Digiampietri L.A."/>
            <person name="Suffys P.N."/>
            <person name="Viana-Niero C."/>
        </authorList>
    </citation>
    <scope>NUCLEOTIDE SEQUENCE [LARGE SCALE GENOMIC DNA]</scope>
    <source>
        <strain evidence="7 8">MYC017</strain>
    </source>
</reference>
<proteinExistence type="inferred from homology"/>
<keyword evidence="2" id="KW-0349">Heme</keyword>
<keyword evidence="6" id="KW-0503">Monooxygenase</keyword>
<dbReference type="PANTHER" id="PTHR46696">
    <property type="entry name" value="P450, PUTATIVE (EUROFUNG)-RELATED"/>
    <property type="match status" value="1"/>
</dbReference>
<keyword evidence="8" id="KW-1185">Reference proteome</keyword>
<comment type="caution">
    <text evidence="7">The sequence shown here is derived from an EMBL/GenBank/DDBJ whole genome shotgun (WGS) entry which is preliminary data.</text>
</comment>
<keyword evidence="4" id="KW-0560">Oxidoreductase</keyword>
<keyword evidence="5" id="KW-0408">Iron</keyword>
<dbReference type="Gene3D" id="1.10.630.10">
    <property type="entry name" value="Cytochrome P450"/>
    <property type="match status" value="1"/>
</dbReference>
<evidence type="ECO:0000256" key="2">
    <source>
        <dbReference type="ARBA" id="ARBA00022617"/>
    </source>
</evidence>
<sequence length="424" mass="47090">MTTTTGSELREYIRTADDIGYVTAAAAETPRSRIVDLYAPLAEARDRAPVHACKQADLLGMEDYRKQEAFTRVPFFCALSFEHVQQALADERFSSKFWQETIGEVWGDTIISMDGDPHRRHRGLVTQGFTRRSVAHWEETAFLPAIHGLIDRFENNGSADLYREFTLLFPVYIITAMLGLPYDDIQRFNTWAGETISVFYDYQGAVKASRNLEAYLAPLVEERRGGDGEDLITLLANAELDGNKLETIDIISFVRLLLSAGGETTARATGSLLLGLLQHPEQLDALAADRGLMPQTIEEGLRWEPPLTSINRVAVEDVVLGGVEIPRGGVLETSLGAANRDHTRWSDAENFDIFREKLPHITFAWGQHACLGTHLARTEMSMAVAAVLDRLPGVRLDPEAGQDARVQGIGLRSPNKVPVVFDVR</sequence>
<evidence type="ECO:0000256" key="6">
    <source>
        <dbReference type="ARBA" id="ARBA00023033"/>
    </source>
</evidence>
<evidence type="ECO:0000313" key="7">
    <source>
        <dbReference type="EMBL" id="MEB3071487.1"/>
    </source>
</evidence>
<dbReference type="InterPro" id="IPR002397">
    <property type="entry name" value="Cyt_P450_B"/>
</dbReference>
<keyword evidence="3" id="KW-0479">Metal-binding</keyword>
<name>A0ABU5Z263_9MYCO</name>
<dbReference type="EMBL" id="JAYJJQ010000027">
    <property type="protein sequence ID" value="MEB3071487.1"/>
    <property type="molecule type" value="Genomic_DNA"/>
</dbReference>
<organism evidence="7 8">
    <name type="scientific">[Mycobacterium] vasticus</name>
    <dbReference type="NCBI Taxonomy" id="2875777"/>
    <lineage>
        <taxon>Bacteria</taxon>
        <taxon>Bacillati</taxon>
        <taxon>Actinomycetota</taxon>
        <taxon>Actinomycetes</taxon>
        <taxon>Mycobacteriales</taxon>
        <taxon>Mycobacteriaceae</taxon>
        <taxon>Mycolicibacter</taxon>
    </lineage>
</organism>
<evidence type="ECO:0000256" key="1">
    <source>
        <dbReference type="ARBA" id="ARBA00010617"/>
    </source>
</evidence>
<dbReference type="Pfam" id="PF00067">
    <property type="entry name" value="p450"/>
    <property type="match status" value="1"/>
</dbReference>
<evidence type="ECO:0000256" key="3">
    <source>
        <dbReference type="ARBA" id="ARBA00022723"/>
    </source>
</evidence>
<comment type="similarity">
    <text evidence="1">Belongs to the cytochrome P450 family.</text>
</comment>
<dbReference type="SUPFAM" id="SSF48264">
    <property type="entry name" value="Cytochrome P450"/>
    <property type="match status" value="1"/>
</dbReference>
<dbReference type="InterPro" id="IPR001128">
    <property type="entry name" value="Cyt_P450"/>
</dbReference>
<dbReference type="PRINTS" id="PR00359">
    <property type="entry name" value="BP450"/>
</dbReference>
<dbReference type="Proteomes" id="UP001299283">
    <property type="component" value="Unassembled WGS sequence"/>
</dbReference>
<gene>
    <name evidence="7" type="ORF">K5L39_20115</name>
</gene>
<dbReference type="PANTHER" id="PTHR46696:SF3">
    <property type="entry name" value="PULCHERRIMINIC ACID SYNTHASE"/>
    <property type="match status" value="1"/>
</dbReference>